<protein>
    <submittedName>
        <fullName evidence="12">X8 domain</fullName>
    </submittedName>
</protein>
<dbReference type="FunFam" id="1.20.58.1040:FF:000001">
    <property type="entry name" value="Glucan endo-1,3-beta-glucosidase 4"/>
    <property type="match status" value="1"/>
</dbReference>
<dbReference type="EMBL" id="JBAMMX010000026">
    <property type="protein sequence ID" value="KAK6914310.1"/>
    <property type="molecule type" value="Genomic_DNA"/>
</dbReference>
<dbReference type="Proteomes" id="UP001370490">
    <property type="component" value="Unassembled WGS sequence"/>
</dbReference>
<feature type="signal peptide" evidence="10">
    <location>
        <begin position="1"/>
        <end position="22"/>
    </location>
</feature>
<evidence type="ECO:0000256" key="8">
    <source>
        <dbReference type="ARBA" id="ARBA00023288"/>
    </source>
</evidence>
<proteinExistence type="predicted"/>
<evidence type="ECO:0000256" key="6">
    <source>
        <dbReference type="ARBA" id="ARBA00023157"/>
    </source>
</evidence>
<evidence type="ECO:0000313" key="12">
    <source>
        <dbReference type="EMBL" id="KAK6914310.1"/>
    </source>
</evidence>
<organism evidence="12 13">
    <name type="scientific">Dillenia turbinata</name>
    <dbReference type="NCBI Taxonomy" id="194707"/>
    <lineage>
        <taxon>Eukaryota</taxon>
        <taxon>Viridiplantae</taxon>
        <taxon>Streptophyta</taxon>
        <taxon>Embryophyta</taxon>
        <taxon>Tracheophyta</taxon>
        <taxon>Spermatophyta</taxon>
        <taxon>Magnoliopsida</taxon>
        <taxon>eudicotyledons</taxon>
        <taxon>Gunneridae</taxon>
        <taxon>Pentapetalae</taxon>
        <taxon>Dilleniales</taxon>
        <taxon>Dilleniaceae</taxon>
        <taxon>Dillenia</taxon>
    </lineage>
</organism>
<evidence type="ECO:0000256" key="1">
    <source>
        <dbReference type="ARBA" id="ARBA00004609"/>
    </source>
</evidence>
<reference evidence="12 13" key="1">
    <citation type="submission" date="2023-12" db="EMBL/GenBank/DDBJ databases">
        <title>A high-quality genome assembly for Dillenia turbinata (Dilleniales).</title>
        <authorList>
            <person name="Chanderbali A."/>
        </authorList>
    </citation>
    <scope>NUCLEOTIDE SEQUENCE [LARGE SCALE GENOMIC DNA]</scope>
    <source>
        <strain evidence="12">LSX21</strain>
        <tissue evidence="12">Leaf</tissue>
    </source>
</reference>
<dbReference type="SMART" id="SM00768">
    <property type="entry name" value="X8"/>
    <property type="match status" value="1"/>
</dbReference>
<comment type="caution">
    <text evidence="12">The sequence shown here is derived from an EMBL/GenBank/DDBJ whole genome shotgun (WGS) entry which is preliminary data.</text>
</comment>
<dbReference type="GO" id="GO:0009506">
    <property type="term" value="C:plasmodesma"/>
    <property type="evidence" value="ECO:0007669"/>
    <property type="project" value="UniProtKB-ARBA"/>
</dbReference>
<feature type="compositionally biased region" description="Low complexity" evidence="9">
    <location>
        <begin position="128"/>
        <end position="167"/>
    </location>
</feature>
<feature type="region of interest" description="Disordered" evidence="9">
    <location>
        <begin position="128"/>
        <end position="172"/>
    </location>
</feature>
<evidence type="ECO:0000256" key="5">
    <source>
        <dbReference type="ARBA" id="ARBA00023136"/>
    </source>
</evidence>
<feature type="chain" id="PRO_5042839863" evidence="10">
    <location>
        <begin position="23"/>
        <end position="201"/>
    </location>
</feature>
<keyword evidence="8" id="KW-0449">Lipoprotein</keyword>
<keyword evidence="7" id="KW-0325">Glycoprotein</keyword>
<dbReference type="AlphaFoldDB" id="A0AAN8YVV9"/>
<evidence type="ECO:0000256" key="10">
    <source>
        <dbReference type="SAM" id="SignalP"/>
    </source>
</evidence>
<dbReference type="GO" id="GO:0098552">
    <property type="term" value="C:side of membrane"/>
    <property type="evidence" value="ECO:0007669"/>
    <property type="project" value="UniProtKB-KW"/>
</dbReference>
<keyword evidence="3" id="KW-0336">GPI-anchor</keyword>
<dbReference type="Gene3D" id="1.20.58.1040">
    <property type="match status" value="1"/>
</dbReference>
<dbReference type="InterPro" id="IPR044788">
    <property type="entry name" value="X8_dom_prot"/>
</dbReference>
<evidence type="ECO:0000259" key="11">
    <source>
        <dbReference type="SMART" id="SM00768"/>
    </source>
</evidence>
<keyword evidence="13" id="KW-1185">Reference proteome</keyword>
<keyword evidence="6" id="KW-1015">Disulfide bond</keyword>
<keyword evidence="5" id="KW-0472">Membrane</keyword>
<sequence>MASKAEVLLIIGLMIMSSSVSKMEVRGANTMAQGTWCVARSDASEKALQSALDYACGSGADCAPLQSSGLCFLPNTIQAHASYAFDSYYQRKSMASGSCDFAGTATVATTDPSYGSCVYPSSISTAGGAATPGTTTPTTNIPTTTTPTTPLGGTGYTPGTSPPMSTTDNSNGSSGFLDDTTLMGGLLFLVLLFTLQPMLAV</sequence>
<keyword evidence="2" id="KW-1003">Cell membrane</keyword>
<evidence type="ECO:0000256" key="3">
    <source>
        <dbReference type="ARBA" id="ARBA00022622"/>
    </source>
</evidence>
<evidence type="ECO:0000256" key="7">
    <source>
        <dbReference type="ARBA" id="ARBA00023180"/>
    </source>
</evidence>
<comment type="subcellular location">
    <subcellularLocation>
        <location evidence="1">Cell membrane</location>
        <topology evidence="1">Lipid-anchor</topology>
        <topology evidence="1">GPI-anchor</topology>
    </subcellularLocation>
</comment>
<evidence type="ECO:0000256" key="9">
    <source>
        <dbReference type="SAM" id="MobiDB-lite"/>
    </source>
</evidence>
<dbReference type="PANTHER" id="PTHR31044:SF47">
    <property type="entry name" value="CARBOHYDRATE-BINDING X8 DOMAIN SUPERFAMILY PROTEIN"/>
    <property type="match status" value="1"/>
</dbReference>
<feature type="domain" description="X8" evidence="11">
    <location>
        <begin position="35"/>
        <end position="119"/>
    </location>
</feature>
<accession>A0AAN8YVV9</accession>
<gene>
    <name evidence="12" type="ORF">RJ641_021631</name>
</gene>
<name>A0AAN8YVV9_9MAGN</name>
<evidence type="ECO:0000256" key="4">
    <source>
        <dbReference type="ARBA" id="ARBA00022729"/>
    </source>
</evidence>
<evidence type="ECO:0000256" key="2">
    <source>
        <dbReference type="ARBA" id="ARBA00022475"/>
    </source>
</evidence>
<evidence type="ECO:0000313" key="13">
    <source>
        <dbReference type="Proteomes" id="UP001370490"/>
    </source>
</evidence>
<dbReference type="PANTHER" id="PTHR31044">
    <property type="entry name" value="BETA-1,3 GLUCANASE"/>
    <property type="match status" value="1"/>
</dbReference>
<dbReference type="Pfam" id="PF07983">
    <property type="entry name" value="X8"/>
    <property type="match status" value="1"/>
</dbReference>
<keyword evidence="4 10" id="KW-0732">Signal</keyword>
<dbReference type="InterPro" id="IPR012946">
    <property type="entry name" value="X8"/>
</dbReference>
<dbReference type="GO" id="GO:0005886">
    <property type="term" value="C:plasma membrane"/>
    <property type="evidence" value="ECO:0007669"/>
    <property type="project" value="UniProtKB-SubCell"/>
</dbReference>